<feature type="region of interest" description="Disordered" evidence="1">
    <location>
        <begin position="618"/>
        <end position="717"/>
    </location>
</feature>
<evidence type="ECO:0000313" key="3">
    <source>
        <dbReference type="Proteomes" id="UP000266841"/>
    </source>
</evidence>
<feature type="compositionally biased region" description="Acidic residues" evidence="1">
    <location>
        <begin position="375"/>
        <end position="389"/>
    </location>
</feature>
<dbReference type="eggNOG" id="ENOG502QYSM">
    <property type="taxonomic scope" value="Eukaryota"/>
</dbReference>
<feature type="compositionally biased region" description="Low complexity" evidence="1">
    <location>
        <begin position="626"/>
        <end position="663"/>
    </location>
</feature>
<dbReference type="AlphaFoldDB" id="K0S651"/>
<feature type="compositionally biased region" description="Basic residues" evidence="1">
    <location>
        <begin position="48"/>
        <end position="57"/>
    </location>
</feature>
<feature type="region of interest" description="Disordered" evidence="1">
    <location>
        <begin position="45"/>
        <end position="78"/>
    </location>
</feature>
<feature type="compositionally biased region" description="Basic residues" evidence="1">
    <location>
        <begin position="670"/>
        <end position="684"/>
    </location>
</feature>
<evidence type="ECO:0000256" key="1">
    <source>
        <dbReference type="SAM" id="MobiDB-lite"/>
    </source>
</evidence>
<reference evidence="2 3" key="1">
    <citation type="journal article" date="2012" name="Genome Biol.">
        <title>Genome and low-iron response of an oceanic diatom adapted to chronic iron limitation.</title>
        <authorList>
            <person name="Lommer M."/>
            <person name="Specht M."/>
            <person name="Roy A.S."/>
            <person name="Kraemer L."/>
            <person name="Andreson R."/>
            <person name="Gutowska M.A."/>
            <person name="Wolf J."/>
            <person name="Bergner S.V."/>
            <person name="Schilhabel M.B."/>
            <person name="Klostermeier U.C."/>
            <person name="Beiko R.G."/>
            <person name="Rosenstiel P."/>
            <person name="Hippler M."/>
            <person name="Laroche J."/>
        </authorList>
    </citation>
    <scope>NUCLEOTIDE SEQUENCE [LARGE SCALE GENOMIC DNA]</scope>
    <source>
        <strain evidence="2 3">CCMP1005</strain>
    </source>
</reference>
<feature type="compositionally biased region" description="Low complexity" evidence="1">
    <location>
        <begin position="390"/>
        <end position="406"/>
    </location>
</feature>
<dbReference type="EMBL" id="AGNL01020777">
    <property type="protein sequence ID" value="EJK60685.1"/>
    <property type="molecule type" value="Genomic_DNA"/>
</dbReference>
<feature type="region of interest" description="Disordered" evidence="1">
    <location>
        <begin position="835"/>
        <end position="873"/>
    </location>
</feature>
<protein>
    <submittedName>
        <fullName evidence="2">Uncharacterized protein</fullName>
    </submittedName>
</protein>
<feature type="compositionally biased region" description="Pro residues" evidence="1">
    <location>
        <begin position="846"/>
        <end position="857"/>
    </location>
</feature>
<feature type="compositionally biased region" description="Pro residues" evidence="1">
    <location>
        <begin position="864"/>
        <end position="873"/>
    </location>
</feature>
<accession>K0S651</accession>
<feature type="region of interest" description="Disordered" evidence="1">
    <location>
        <begin position="375"/>
        <end position="410"/>
    </location>
</feature>
<organism evidence="2 3">
    <name type="scientific">Thalassiosira oceanica</name>
    <name type="common">Marine diatom</name>
    <dbReference type="NCBI Taxonomy" id="159749"/>
    <lineage>
        <taxon>Eukaryota</taxon>
        <taxon>Sar</taxon>
        <taxon>Stramenopiles</taxon>
        <taxon>Ochrophyta</taxon>
        <taxon>Bacillariophyta</taxon>
        <taxon>Coscinodiscophyceae</taxon>
        <taxon>Thalassiosirophycidae</taxon>
        <taxon>Thalassiosirales</taxon>
        <taxon>Thalassiosiraceae</taxon>
        <taxon>Thalassiosira</taxon>
    </lineage>
</organism>
<proteinExistence type="predicted"/>
<evidence type="ECO:0000313" key="2">
    <source>
        <dbReference type="EMBL" id="EJK60685.1"/>
    </source>
</evidence>
<comment type="caution">
    <text evidence="2">The sequence shown here is derived from an EMBL/GenBank/DDBJ whole genome shotgun (WGS) entry which is preliminary data.</text>
</comment>
<gene>
    <name evidence="2" type="ORF">THAOC_18917</name>
</gene>
<keyword evidence="3" id="KW-1185">Reference proteome</keyword>
<name>K0S651_THAOC</name>
<sequence>MGDSPGVCPARSLEAIANSKKVQRAIHSQVITRVNIPHEVTEAAPAAPRHRVGRAGRSRTATTPRWRPPPVLAKSSKGDVPAEELAAIRAAVGGTADGEPEATVTVDLSVNGRLILDGEELHPLAAVVVYNLDKALVGSTLIAGITEEELRGLELESLGEALTELGVDPDHVLGGAGENVRLDGIFELVVEKLTAKLEARRVATRQAGATTADGTADGTEYCSFCPGGLPDPDLLLPGKNAPTCAQARDFATGLEIPKDQAQCTSVQVAESTCCPDGAVVKTEAPPAVEEEEEEEPPATAATAATAATVVTQSYECPFCAGGMSDPDATLEKVGRPEETCLEAKRFASVLLTSDDECSRVRQGMAVCCPDELAEDMAEEEEEKKDDEPEPATTTTTTTVTTTTTTTAAPKPEECVCSPRKYTFRLSLTQLCDVDDLDGSPGIGLTLCVLHTHQERSLGDRTLPEKDYAFRTKEDERALPGYMRVSSHQLHKMSVIDVQFLEFGDRGDLTVINQDDTYSDVDLRNGDTLTFDSISSNLLGGASLGEQSEYVPGGVQIFIRGRVVDGKSRQDGGGGGSRIVNQRVTWSYTNGCDAVPVNDGDRIGWVTFKDLKPASTDFCPVADTPNPTDAPVSASPTSAAPVTSAPTVTTSPSLSPTVTSSPSAITDAKASKAKSLKVKSSKSKSLKSSDGSMSMSSPTLGKSAKSKSGKAVGHHGDDGGLMSAPHLGVHQSLSYHGKSAKGAKHVKPNSLKYSHSMSAAYETTVDVYAKVIKTTKSHSVKSKQAKVVVEMPDAKASKALHAYALKSLSVSKSAKHVEAKSANDADAVVCRPAAPAPSAALPEVPRPHVPPPTPPPSSPVATTSAPPPPPPRDN</sequence>
<dbReference type="Proteomes" id="UP000266841">
    <property type="component" value="Unassembled WGS sequence"/>
</dbReference>
<feature type="compositionally biased region" description="Low complexity" evidence="1">
    <location>
        <begin position="685"/>
        <end position="702"/>
    </location>
</feature>